<dbReference type="AlphaFoldDB" id="A0A940YJ76"/>
<evidence type="ECO:0000259" key="1">
    <source>
        <dbReference type="Pfam" id="PF03050"/>
    </source>
</evidence>
<organism evidence="2 3">
    <name type="scientific">Ideonella aquatica</name>
    <dbReference type="NCBI Taxonomy" id="2824119"/>
    <lineage>
        <taxon>Bacteria</taxon>
        <taxon>Pseudomonadati</taxon>
        <taxon>Pseudomonadota</taxon>
        <taxon>Betaproteobacteria</taxon>
        <taxon>Burkholderiales</taxon>
        <taxon>Sphaerotilaceae</taxon>
        <taxon>Ideonella</taxon>
    </lineage>
</organism>
<sequence length="91" mass="10048">MRRSARRPGWDLLLDSKCDSDSLAAGALRRIGALLDIEDDLRGQPPQVRRAQRQAHAQPLGKASRHWPKALLPWNIGLQPIACGEYGKIAA</sequence>
<dbReference type="Pfam" id="PF03050">
    <property type="entry name" value="DDE_Tnp_IS66"/>
    <property type="match status" value="1"/>
</dbReference>
<dbReference type="InterPro" id="IPR004291">
    <property type="entry name" value="Transposase_IS66_central"/>
</dbReference>
<dbReference type="Proteomes" id="UP000678374">
    <property type="component" value="Unassembled WGS sequence"/>
</dbReference>
<evidence type="ECO:0000313" key="2">
    <source>
        <dbReference type="EMBL" id="MBQ0961070.1"/>
    </source>
</evidence>
<name>A0A940YJ76_9BURK</name>
<keyword evidence="3" id="KW-1185">Reference proteome</keyword>
<accession>A0A940YJ76</accession>
<dbReference type="EMBL" id="JAGQDE010000022">
    <property type="protein sequence ID" value="MBQ0961070.1"/>
    <property type="molecule type" value="Genomic_DNA"/>
</dbReference>
<gene>
    <name evidence="2" type="ORF">KAK06_19095</name>
</gene>
<reference evidence="2" key="1">
    <citation type="submission" date="2021-04" db="EMBL/GenBank/DDBJ databases">
        <title>The genome sequence of Ideonella sp. 4Y11.</title>
        <authorList>
            <person name="Liu Y."/>
        </authorList>
    </citation>
    <scope>NUCLEOTIDE SEQUENCE</scope>
    <source>
        <strain evidence="2">4Y11</strain>
    </source>
</reference>
<evidence type="ECO:0000313" key="3">
    <source>
        <dbReference type="Proteomes" id="UP000678374"/>
    </source>
</evidence>
<comment type="caution">
    <text evidence="2">The sequence shown here is derived from an EMBL/GenBank/DDBJ whole genome shotgun (WGS) entry which is preliminary data.</text>
</comment>
<protein>
    <submittedName>
        <fullName evidence="2">Transposase</fullName>
    </submittedName>
</protein>
<feature type="domain" description="Transposase IS66 central" evidence="1">
    <location>
        <begin position="21"/>
        <end position="70"/>
    </location>
</feature>
<dbReference type="RefSeq" id="WP_210803744.1">
    <property type="nucleotide sequence ID" value="NZ_JAGQDE010000022.1"/>
</dbReference>
<proteinExistence type="predicted"/>